<feature type="domain" description="Tetrapyrrole biosynthesis uroporphyrinogen III synthase" evidence="1">
    <location>
        <begin position="21"/>
        <end position="273"/>
    </location>
</feature>
<dbReference type="Gene3D" id="3.40.50.10090">
    <property type="match status" value="2"/>
</dbReference>
<dbReference type="GO" id="GO:0006780">
    <property type="term" value="P:uroporphyrinogen III biosynthetic process"/>
    <property type="evidence" value="ECO:0007669"/>
    <property type="project" value="InterPro"/>
</dbReference>
<dbReference type="UniPathway" id="UPA00251">
    <property type="reaction ID" value="UER00320"/>
</dbReference>
<name>A0A166R7T9_9AGAM</name>
<protein>
    <submittedName>
        <fullName evidence="2">Tetrapyrrole biosynthesis, uroporphyrinogen III synthase</fullName>
    </submittedName>
</protein>
<keyword evidence="3" id="KW-1185">Reference proteome</keyword>
<dbReference type="InterPro" id="IPR039793">
    <property type="entry name" value="UROS/Hem4"/>
</dbReference>
<dbReference type="SUPFAM" id="SSF69618">
    <property type="entry name" value="HemD-like"/>
    <property type="match status" value="1"/>
</dbReference>
<dbReference type="CDD" id="cd06578">
    <property type="entry name" value="HemD"/>
    <property type="match status" value="1"/>
</dbReference>
<organism evidence="2 3">
    <name type="scientific">Athelia psychrophila</name>
    <dbReference type="NCBI Taxonomy" id="1759441"/>
    <lineage>
        <taxon>Eukaryota</taxon>
        <taxon>Fungi</taxon>
        <taxon>Dikarya</taxon>
        <taxon>Basidiomycota</taxon>
        <taxon>Agaricomycotina</taxon>
        <taxon>Agaricomycetes</taxon>
        <taxon>Agaricomycetidae</taxon>
        <taxon>Atheliales</taxon>
        <taxon>Atheliaceae</taxon>
        <taxon>Athelia</taxon>
    </lineage>
</organism>
<proteinExistence type="predicted"/>
<evidence type="ECO:0000313" key="3">
    <source>
        <dbReference type="Proteomes" id="UP000076532"/>
    </source>
</evidence>
<dbReference type="PANTHER" id="PTHR12390:SF0">
    <property type="entry name" value="UROPORPHYRINOGEN-III SYNTHASE"/>
    <property type="match status" value="1"/>
</dbReference>
<evidence type="ECO:0000259" key="1">
    <source>
        <dbReference type="Pfam" id="PF02602"/>
    </source>
</evidence>
<dbReference type="Proteomes" id="UP000076532">
    <property type="component" value="Unassembled WGS sequence"/>
</dbReference>
<dbReference type="EMBL" id="KV417506">
    <property type="protein sequence ID" value="KZP27996.1"/>
    <property type="molecule type" value="Genomic_DNA"/>
</dbReference>
<dbReference type="GO" id="GO:0004852">
    <property type="term" value="F:uroporphyrinogen-III synthase activity"/>
    <property type="evidence" value="ECO:0007669"/>
    <property type="project" value="InterPro"/>
</dbReference>
<dbReference type="Pfam" id="PF02602">
    <property type="entry name" value="HEM4"/>
    <property type="match status" value="1"/>
</dbReference>
<accession>A0A166R7T9</accession>
<dbReference type="InterPro" id="IPR003754">
    <property type="entry name" value="4pyrrol_synth_uPrphyn_synth"/>
</dbReference>
<dbReference type="GO" id="GO:0006782">
    <property type="term" value="P:protoporphyrinogen IX biosynthetic process"/>
    <property type="evidence" value="ECO:0007669"/>
    <property type="project" value="UniProtKB-UniPathway"/>
</dbReference>
<dbReference type="OrthoDB" id="5595751at2759"/>
<dbReference type="PANTHER" id="PTHR12390">
    <property type="entry name" value="UROPORPHYRINOGEN III SYNTHASE"/>
    <property type="match status" value="1"/>
</dbReference>
<dbReference type="AlphaFoldDB" id="A0A166R7T9"/>
<sequence length="287" mass="31327">MSNNHILFLRSPSDTNDHCDPYESKFREHGFRPVSLPVLETAFVDVDDLRECIAGGPKRYAGVIITSARSCEAWANGLVSTESPGDWSSIPFYVVGAATHKVLSSIPGPRIIRGGAQTGTSERLARFILDDLPRDTRTKPILLYLTGDKNRDTLPNILAEGGVEIQPLKVYETRGSSTFAEDLKGAIEHIHPEAPHWIVFFAPSAAEFVTPILRCFFSLPSLVPLAPEEAISQAKLRKAELATIGPTTRDFLLNTLSLRVAATALKPNSESLVDAILSSGPSEHKTR</sequence>
<gene>
    <name evidence="2" type="ORF">FIBSPDRAFT_1039958</name>
</gene>
<dbReference type="GO" id="GO:0005829">
    <property type="term" value="C:cytosol"/>
    <property type="evidence" value="ECO:0007669"/>
    <property type="project" value="TreeGrafter"/>
</dbReference>
<dbReference type="InterPro" id="IPR036108">
    <property type="entry name" value="4pyrrol_syn_uPrphyn_synt_sf"/>
</dbReference>
<dbReference type="STRING" id="436010.A0A166R7T9"/>
<evidence type="ECO:0000313" key="2">
    <source>
        <dbReference type="EMBL" id="KZP27996.1"/>
    </source>
</evidence>
<reference evidence="2 3" key="1">
    <citation type="journal article" date="2016" name="Mol. Biol. Evol.">
        <title>Comparative Genomics of Early-Diverging Mushroom-Forming Fungi Provides Insights into the Origins of Lignocellulose Decay Capabilities.</title>
        <authorList>
            <person name="Nagy L.G."/>
            <person name="Riley R."/>
            <person name="Tritt A."/>
            <person name="Adam C."/>
            <person name="Daum C."/>
            <person name="Floudas D."/>
            <person name="Sun H."/>
            <person name="Yadav J.S."/>
            <person name="Pangilinan J."/>
            <person name="Larsson K.H."/>
            <person name="Matsuura K."/>
            <person name="Barry K."/>
            <person name="Labutti K."/>
            <person name="Kuo R."/>
            <person name="Ohm R.A."/>
            <person name="Bhattacharya S.S."/>
            <person name="Shirouzu T."/>
            <person name="Yoshinaga Y."/>
            <person name="Martin F.M."/>
            <person name="Grigoriev I.V."/>
            <person name="Hibbett D.S."/>
        </authorList>
    </citation>
    <scope>NUCLEOTIDE SEQUENCE [LARGE SCALE GENOMIC DNA]</scope>
    <source>
        <strain evidence="2 3">CBS 109695</strain>
    </source>
</reference>